<evidence type="ECO:0000256" key="1">
    <source>
        <dbReference type="SAM" id="MobiDB-lite"/>
    </source>
</evidence>
<organism evidence="2 3">
    <name type="scientific">Prorocentrum cordatum</name>
    <dbReference type="NCBI Taxonomy" id="2364126"/>
    <lineage>
        <taxon>Eukaryota</taxon>
        <taxon>Sar</taxon>
        <taxon>Alveolata</taxon>
        <taxon>Dinophyceae</taxon>
        <taxon>Prorocentrales</taxon>
        <taxon>Prorocentraceae</taxon>
        <taxon>Prorocentrum</taxon>
    </lineage>
</organism>
<protein>
    <recommendedName>
        <fullName evidence="4">Subtilisin</fullName>
    </recommendedName>
</protein>
<gene>
    <name evidence="2" type="ORF">PCOR1329_LOCUS58356</name>
</gene>
<evidence type="ECO:0000313" key="2">
    <source>
        <dbReference type="EMBL" id="CAK0873054.1"/>
    </source>
</evidence>
<evidence type="ECO:0000313" key="3">
    <source>
        <dbReference type="Proteomes" id="UP001189429"/>
    </source>
</evidence>
<keyword evidence="3" id="KW-1185">Reference proteome</keyword>
<dbReference type="Proteomes" id="UP001189429">
    <property type="component" value="Unassembled WGS sequence"/>
</dbReference>
<sequence length="108" mass="11596">MSDSPARPHGGPISGYQMEFNWGHINWAPWVDLKMEPANNQVESTRLMHNGVGVGGDPGVAATAAAAVLLREAPAPRRRRPCREREAGARRSPARGLGASRTRAAAFL</sequence>
<reference evidence="2" key="1">
    <citation type="submission" date="2023-10" db="EMBL/GenBank/DDBJ databases">
        <authorList>
            <person name="Chen Y."/>
            <person name="Shah S."/>
            <person name="Dougan E. K."/>
            <person name="Thang M."/>
            <person name="Chan C."/>
        </authorList>
    </citation>
    <scope>NUCLEOTIDE SEQUENCE [LARGE SCALE GENOMIC DNA]</scope>
</reference>
<accession>A0ABN9VIJ2</accession>
<proteinExistence type="predicted"/>
<name>A0ABN9VIJ2_9DINO</name>
<comment type="caution">
    <text evidence="2">The sequence shown here is derived from an EMBL/GenBank/DDBJ whole genome shotgun (WGS) entry which is preliminary data.</text>
</comment>
<dbReference type="EMBL" id="CAUYUJ010017234">
    <property type="protein sequence ID" value="CAK0873054.1"/>
    <property type="molecule type" value="Genomic_DNA"/>
</dbReference>
<feature type="region of interest" description="Disordered" evidence="1">
    <location>
        <begin position="75"/>
        <end position="108"/>
    </location>
</feature>
<evidence type="ECO:0008006" key="4">
    <source>
        <dbReference type="Google" id="ProtNLM"/>
    </source>
</evidence>